<dbReference type="InterPro" id="IPR012674">
    <property type="entry name" value="Calycin"/>
</dbReference>
<dbReference type="Proteomes" id="UP000001307">
    <property type="component" value="Unassembled WGS sequence"/>
</dbReference>
<evidence type="ECO:0008006" key="4">
    <source>
        <dbReference type="Google" id="ProtNLM"/>
    </source>
</evidence>
<gene>
    <name evidence="1" type="ORF">GSOID_T00005003001</name>
    <name evidence="2" type="ORF">GSOID_T00026080001</name>
</gene>
<name>E4XAA5_OIKDI</name>
<proteinExistence type="predicted"/>
<dbReference type="EMBL" id="FN653031">
    <property type="protein sequence ID" value="CBY08433.1"/>
    <property type="molecule type" value="Genomic_DNA"/>
</dbReference>
<accession>E4XAA5</accession>
<evidence type="ECO:0000313" key="3">
    <source>
        <dbReference type="Proteomes" id="UP000001307"/>
    </source>
</evidence>
<keyword evidence="3" id="KW-1185">Reference proteome</keyword>
<evidence type="ECO:0000313" key="2">
    <source>
        <dbReference type="EMBL" id="CBY42397.1"/>
    </source>
</evidence>
<dbReference type="Pfam" id="PF14651">
    <property type="entry name" value="Lipocalin_7"/>
    <property type="match status" value="1"/>
</dbReference>
<protein>
    <recommendedName>
        <fullName evidence="4">Lipocalin/cytosolic fatty-acid binding domain-containing protein</fullName>
    </recommendedName>
</protein>
<organism evidence="1 3">
    <name type="scientific">Oikopleura dioica</name>
    <name type="common">Tunicate</name>
    <dbReference type="NCBI Taxonomy" id="34765"/>
    <lineage>
        <taxon>Eukaryota</taxon>
        <taxon>Metazoa</taxon>
        <taxon>Chordata</taxon>
        <taxon>Tunicata</taxon>
        <taxon>Appendicularia</taxon>
        <taxon>Copelata</taxon>
        <taxon>Oikopleuridae</taxon>
        <taxon>Oikopleura</taxon>
    </lineage>
</organism>
<dbReference type="CDD" id="cd00742">
    <property type="entry name" value="FABP"/>
    <property type="match status" value="1"/>
</dbReference>
<sequence>MALAGKWNKARNENGEAFLTALGVDKAALERAANAACVTEITDSGDKVVIVRNWNNGEKVDTNTITIGAESELTGPRGNAFKATVTREGDKLVGVGSGGKMKMFLEVVNGELVETVEAVEQKLTMKRFHTKA</sequence>
<dbReference type="Proteomes" id="UP000011014">
    <property type="component" value="Unassembled WGS sequence"/>
</dbReference>
<reference evidence="1 3" key="1">
    <citation type="journal article" date="2010" name="Science">
        <title>Plasticity of animal genome architecture unmasked by rapid evolution of a pelagic tunicate.</title>
        <authorList>
            <person name="Denoeud F."/>
            <person name="Henriet S."/>
            <person name="Mungpakdee S."/>
            <person name="Aury J.M."/>
            <person name="Da Silva C."/>
            <person name="Brinkmann H."/>
            <person name="Mikhaleva J."/>
            <person name="Olsen L.C."/>
            <person name="Jubin C."/>
            <person name="Canestro C."/>
            <person name="Bouquet J.M."/>
            <person name="Danks G."/>
            <person name="Poulain J."/>
            <person name="Campsteijn C."/>
            <person name="Adamski M."/>
            <person name="Cross I."/>
            <person name="Yadetie F."/>
            <person name="Muffato M."/>
            <person name="Louis A."/>
            <person name="Butcher S."/>
            <person name="Tsagkogeorga G."/>
            <person name="Konrad A."/>
            <person name="Singh S."/>
            <person name="Jensen M.F."/>
            <person name="Cong E.H."/>
            <person name="Eikeseth-Otteraa H."/>
            <person name="Noel B."/>
            <person name="Anthouard V."/>
            <person name="Porcel B.M."/>
            <person name="Kachouri-Lafond R."/>
            <person name="Nishino A."/>
            <person name="Ugolini M."/>
            <person name="Chourrout P."/>
            <person name="Nishida H."/>
            <person name="Aasland R."/>
            <person name="Huzurbazar S."/>
            <person name="Westhof E."/>
            <person name="Delsuc F."/>
            <person name="Lehrach H."/>
            <person name="Reinhardt R."/>
            <person name="Weissenbach J."/>
            <person name="Roy S.W."/>
            <person name="Artiguenave F."/>
            <person name="Postlethwait J.H."/>
            <person name="Manak J.R."/>
            <person name="Thompson E.M."/>
            <person name="Jaillon O."/>
            <person name="Du Pasquier L."/>
            <person name="Boudinot P."/>
            <person name="Liberles D.A."/>
            <person name="Volff J.N."/>
            <person name="Philippe H."/>
            <person name="Lenhard B."/>
            <person name="Roest Crollius H."/>
            <person name="Wincker P."/>
            <person name="Chourrout D."/>
        </authorList>
    </citation>
    <scope>NUCLEOTIDE SEQUENCE [LARGE SCALE GENOMIC DNA]</scope>
</reference>
<dbReference type="AlphaFoldDB" id="E4XAA5"/>
<dbReference type="Gene3D" id="2.40.128.20">
    <property type="match status" value="1"/>
</dbReference>
<dbReference type="SUPFAM" id="SSF50814">
    <property type="entry name" value="Lipocalins"/>
    <property type="match status" value="1"/>
</dbReference>
<evidence type="ECO:0000313" key="1">
    <source>
        <dbReference type="EMBL" id="CBY08433.1"/>
    </source>
</evidence>
<dbReference type="EMBL" id="FN657112">
    <property type="protein sequence ID" value="CBY42397.1"/>
    <property type="molecule type" value="Genomic_DNA"/>
</dbReference>
<dbReference type="OrthoDB" id="10016075at2759"/>